<feature type="domain" description="ZMYM2-like/QRICH1 C-terminal" evidence="4">
    <location>
        <begin position="103"/>
        <end position="245"/>
    </location>
</feature>
<reference evidence="5 6" key="1">
    <citation type="submission" date="2020-06" db="EMBL/GenBank/DDBJ databases">
        <authorList>
            <person name="Li R."/>
            <person name="Bekaert M."/>
        </authorList>
    </citation>
    <scope>NUCLEOTIDE SEQUENCE [LARGE SCALE GENOMIC DNA]</scope>
    <source>
        <strain evidence="6">wild</strain>
    </source>
</reference>
<dbReference type="Proteomes" id="UP000507470">
    <property type="component" value="Unassembled WGS sequence"/>
</dbReference>
<gene>
    <name evidence="5" type="ORF">MCOR_17381</name>
</gene>
<dbReference type="Pfam" id="PF12012">
    <property type="entry name" value="DUF3504"/>
    <property type="match status" value="1"/>
</dbReference>
<dbReference type="PANTHER" id="PTHR46963:SF2">
    <property type="match status" value="1"/>
</dbReference>
<dbReference type="EMBL" id="CACVKT020003068">
    <property type="protein sequence ID" value="CAC5381525.1"/>
    <property type="molecule type" value="Genomic_DNA"/>
</dbReference>
<dbReference type="InterPro" id="IPR021893">
    <property type="entry name" value="ZMYM2-like_C"/>
</dbReference>
<evidence type="ECO:0000256" key="2">
    <source>
        <dbReference type="ARBA" id="ARBA00022553"/>
    </source>
</evidence>
<keyword evidence="6" id="KW-1185">Reference proteome</keyword>
<evidence type="ECO:0000256" key="1">
    <source>
        <dbReference type="ARBA" id="ARBA00022499"/>
    </source>
</evidence>
<dbReference type="InterPro" id="IPR042838">
    <property type="entry name" value="KIAA1958"/>
</dbReference>
<proteinExistence type="predicted"/>
<accession>A0A6J8BC74</accession>
<keyword evidence="1" id="KW-1017">Isopeptide bond</keyword>
<evidence type="ECO:0000313" key="6">
    <source>
        <dbReference type="Proteomes" id="UP000507470"/>
    </source>
</evidence>
<dbReference type="OrthoDB" id="10038493at2759"/>
<evidence type="ECO:0000256" key="3">
    <source>
        <dbReference type="ARBA" id="ARBA00022843"/>
    </source>
</evidence>
<organism evidence="5 6">
    <name type="scientific">Mytilus coruscus</name>
    <name type="common">Sea mussel</name>
    <dbReference type="NCBI Taxonomy" id="42192"/>
    <lineage>
        <taxon>Eukaryota</taxon>
        <taxon>Metazoa</taxon>
        <taxon>Spiralia</taxon>
        <taxon>Lophotrochozoa</taxon>
        <taxon>Mollusca</taxon>
        <taxon>Bivalvia</taxon>
        <taxon>Autobranchia</taxon>
        <taxon>Pteriomorphia</taxon>
        <taxon>Mytilida</taxon>
        <taxon>Mytiloidea</taxon>
        <taxon>Mytilidae</taxon>
        <taxon>Mytilinae</taxon>
        <taxon>Mytilus</taxon>
    </lineage>
</organism>
<keyword evidence="2" id="KW-0597">Phosphoprotein</keyword>
<sequence>MKKREIHNIPPKELNNLLSQFFISVRKSDGENYEPATLKGQFCSFNRFLKLHDYGHDLTKSIEFCKTRDALTAKQVDLKKMGKENGSGKADVLTDDDDADIDALFKSGQLGLSNPTALLHTVWFCNTVYFGLRGVTEHYQMRWGDVKLCKDHKDNEYIQMNERNTKTRTGTDVKNKREIPQRAWANLNDQSRCPVEAYKLYKSKRPSNFSKPEDPFYIQENTNPNKSIRWYKSQIVGVNKLGKFMKIMAEKSGIIKEVGNGDENDDQGEGAERHLTNQSARRFMLQKLDDAGVEHNHIKQVIN</sequence>
<name>A0A6J8BC74_MYTCO</name>
<dbReference type="PANTHER" id="PTHR46963">
    <property type="entry name" value="SIMILAR TO RIKEN CDNA E130308A19"/>
    <property type="match status" value="1"/>
</dbReference>
<dbReference type="AlphaFoldDB" id="A0A6J8BC74"/>
<evidence type="ECO:0000259" key="4">
    <source>
        <dbReference type="Pfam" id="PF12012"/>
    </source>
</evidence>
<evidence type="ECO:0000313" key="5">
    <source>
        <dbReference type="EMBL" id="CAC5381525.1"/>
    </source>
</evidence>
<keyword evidence="3" id="KW-0832">Ubl conjugation</keyword>
<protein>
    <recommendedName>
        <fullName evidence="4">ZMYM2-like/QRICH1 C-terminal domain-containing protein</fullName>
    </recommendedName>
</protein>